<evidence type="ECO:0000256" key="21">
    <source>
        <dbReference type="PROSITE-ProRule" id="PRU00657"/>
    </source>
</evidence>
<proteinExistence type="inferred from homology"/>
<dbReference type="GO" id="GO:0005634">
    <property type="term" value="C:nucleus"/>
    <property type="evidence" value="ECO:0007669"/>
    <property type="project" value="TreeGrafter"/>
</dbReference>
<dbReference type="InterPro" id="IPR048513">
    <property type="entry name" value="Dicer_PBD"/>
</dbReference>
<dbReference type="Gene3D" id="2.170.260.10">
    <property type="entry name" value="paz domain"/>
    <property type="match status" value="1"/>
</dbReference>
<evidence type="ECO:0000256" key="7">
    <source>
        <dbReference type="ARBA" id="ARBA00022553"/>
    </source>
</evidence>
<keyword evidence="17 21" id="KW-0694">RNA-binding</keyword>
<evidence type="ECO:0000256" key="22">
    <source>
        <dbReference type="SAM" id="MobiDB-lite"/>
    </source>
</evidence>
<dbReference type="Proteomes" id="UP000694843">
    <property type="component" value="Unplaced"/>
</dbReference>
<feature type="compositionally biased region" description="Basic and acidic residues" evidence="22">
    <location>
        <begin position="2119"/>
        <end position="2128"/>
    </location>
</feature>
<comment type="cofactor">
    <cofactor evidence="3">
        <name>Mg(2+)</name>
        <dbReference type="ChEBI" id="CHEBI:18420"/>
    </cofactor>
</comment>
<feature type="region of interest" description="Disordered" evidence="22">
    <location>
        <begin position="766"/>
        <end position="810"/>
    </location>
</feature>
<evidence type="ECO:0000256" key="4">
    <source>
        <dbReference type="ARBA" id="ARBA00004496"/>
    </source>
</evidence>
<dbReference type="Pfam" id="PF03368">
    <property type="entry name" value="Dicer_dimer"/>
    <property type="match status" value="1"/>
</dbReference>
<dbReference type="PROSITE" id="PS00517">
    <property type="entry name" value="RNASE_3_1"/>
    <property type="match status" value="1"/>
</dbReference>
<dbReference type="InterPro" id="IPR048512">
    <property type="entry name" value="Dicer_platform"/>
</dbReference>
<dbReference type="PROSITE" id="PS50137">
    <property type="entry name" value="DS_RBD"/>
    <property type="match status" value="1"/>
</dbReference>
<keyword evidence="13" id="KW-0378">Hydrolase</keyword>
<dbReference type="PANTHER" id="PTHR14950:SF37">
    <property type="entry name" value="ENDORIBONUCLEASE DICER"/>
    <property type="match status" value="1"/>
</dbReference>
<dbReference type="RefSeq" id="XP_018026822.1">
    <property type="nucleotide sequence ID" value="XM_018171333.2"/>
</dbReference>
<dbReference type="Pfam" id="PF20930">
    <property type="entry name" value="Dicer_PBD"/>
    <property type="match status" value="1"/>
</dbReference>
<dbReference type="SMART" id="SM00490">
    <property type="entry name" value="HELICc"/>
    <property type="match status" value="1"/>
</dbReference>
<dbReference type="GO" id="GO:0005524">
    <property type="term" value="F:ATP binding"/>
    <property type="evidence" value="ECO:0007669"/>
    <property type="project" value="UniProtKB-KW"/>
</dbReference>
<feature type="compositionally biased region" description="Polar residues" evidence="22">
    <location>
        <begin position="766"/>
        <end position="777"/>
    </location>
</feature>
<evidence type="ECO:0000256" key="12">
    <source>
        <dbReference type="ARBA" id="ARBA00022759"/>
    </source>
</evidence>
<dbReference type="GO" id="GO:0004530">
    <property type="term" value="F:deoxyribonuclease I activity"/>
    <property type="evidence" value="ECO:0007669"/>
    <property type="project" value="TreeGrafter"/>
</dbReference>
<keyword evidence="11" id="KW-0547">Nucleotide-binding</keyword>
<evidence type="ECO:0000256" key="18">
    <source>
        <dbReference type="ARBA" id="ARBA00023158"/>
    </source>
</evidence>
<evidence type="ECO:0000313" key="29">
    <source>
        <dbReference type="RefSeq" id="XP_018026822.1"/>
    </source>
</evidence>
<evidence type="ECO:0000259" key="23">
    <source>
        <dbReference type="PROSITE" id="PS50137"/>
    </source>
</evidence>
<dbReference type="GO" id="GO:0004386">
    <property type="term" value="F:helicase activity"/>
    <property type="evidence" value="ECO:0007669"/>
    <property type="project" value="UniProtKB-KW"/>
</dbReference>
<keyword evidence="8" id="KW-0540">Nuclease</keyword>
<evidence type="ECO:0000256" key="8">
    <source>
        <dbReference type="ARBA" id="ARBA00022722"/>
    </source>
</evidence>
<keyword evidence="7" id="KW-0597">Phosphoprotein</keyword>
<comment type="cofactor">
    <cofactor evidence="2">
        <name>Mn(2+)</name>
        <dbReference type="ChEBI" id="CHEBI:29035"/>
    </cofactor>
</comment>
<evidence type="ECO:0000256" key="13">
    <source>
        <dbReference type="ARBA" id="ARBA00022801"/>
    </source>
</evidence>
<evidence type="ECO:0000259" key="27">
    <source>
        <dbReference type="PROSITE" id="PS51327"/>
    </source>
</evidence>
<keyword evidence="14" id="KW-0347">Helicase</keyword>
<dbReference type="SUPFAM" id="SSF101690">
    <property type="entry name" value="PAZ domain"/>
    <property type="match status" value="1"/>
</dbReference>
<dbReference type="PANTHER" id="PTHR14950">
    <property type="entry name" value="DICER-RELATED"/>
    <property type="match status" value="1"/>
</dbReference>
<evidence type="ECO:0000259" key="24">
    <source>
        <dbReference type="PROSITE" id="PS50142"/>
    </source>
</evidence>
<dbReference type="GO" id="GO:0006309">
    <property type="term" value="P:apoptotic DNA fragmentation"/>
    <property type="evidence" value="ECO:0007669"/>
    <property type="project" value="TreeGrafter"/>
</dbReference>
<reference evidence="29" key="1">
    <citation type="submission" date="2025-08" db="UniProtKB">
        <authorList>
            <consortium name="RefSeq"/>
        </authorList>
    </citation>
    <scope>IDENTIFICATION</scope>
    <source>
        <tissue evidence="29">Whole organism</tissue>
    </source>
</reference>
<evidence type="ECO:0000256" key="2">
    <source>
        <dbReference type="ARBA" id="ARBA00001936"/>
    </source>
</evidence>
<dbReference type="InterPro" id="IPR003100">
    <property type="entry name" value="PAZ_dom"/>
</dbReference>
<dbReference type="CDD" id="cd15903">
    <property type="entry name" value="Dicer_PBD"/>
    <property type="match status" value="1"/>
</dbReference>
<organism evidence="28 29">
    <name type="scientific">Hyalella azteca</name>
    <name type="common">Amphipod</name>
    <dbReference type="NCBI Taxonomy" id="294128"/>
    <lineage>
        <taxon>Eukaryota</taxon>
        <taxon>Metazoa</taxon>
        <taxon>Ecdysozoa</taxon>
        <taxon>Arthropoda</taxon>
        <taxon>Crustacea</taxon>
        <taxon>Multicrustacea</taxon>
        <taxon>Malacostraca</taxon>
        <taxon>Eumalacostraca</taxon>
        <taxon>Peracarida</taxon>
        <taxon>Amphipoda</taxon>
        <taxon>Senticaudata</taxon>
        <taxon>Talitrida</taxon>
        <taxon>Talitroidea</taxon>
        <taxon>Hyalellidae</taxon>
        <taxon>Hyalella</taxon>
    </lineage>
</organism>
<dbReference type="GO" id="GO:0030422">
    <property type="term" value="P:siRNA processing"/>
    <property type="evidence" value="ECO:0007669"/>
    <property type="project" value="InterPro"/>
</dbReference>
<keyword evidence="19" id="KW-0464">Manganese</keyword>
<dbReference type="CDD" id="cd00593">
    <property type="entry name" value="RIBOc"/>
    <property type="match status" value="2"/>
</dbReference>
<evidence type="ECO:0000313" key="28">
    <source>
        <dbReference type="Proteomes" id="UP000694843"/>
    </source>
</evidence>
<dbReference type="Pfam" id="PF00636">
    <property type="entry name" value="Ribonuclease_3"/>
    <property type="match status" value="2"/>
</dbReference>
<evidence type="ECO:0000256" key="15">
    <source>
        <dbReference type="ARBA" id="ARBA00022840"/>
    </source>
</evidence>
<dbReference type="InterPro" id="IPR027417">
    <property type="entry name" value="P-loop_NTPase"/>
</dbReference>
<dbReference type="GO" id="GO:0031054">
    <property type="term" value="P:pre-miRNA processing"/>
    <property type="evidence" value="ECO:0007669"/>
    <property type="project" value="InterPro"/>
</dbReference>
<evidence type="ECO:0000256" key="3">
    <source>
        <dbReference type="ARBA" id="ARBA00001946"/>
    </source>
</evidence>
<dbReference type="KEGG" id="hazt:108682204"/>
<feature type="region of interest" description="Disordered" evidence="22">
    <location>
        <begin position="1266"/>
        <end position="1290"/>
    </location>
</feature>
<dbReference type="Pfam" id="PF20931">
    <property type="entry name" value="Dicer_platform"/>
    <property type="match status" value="1"/>
</dbReference>
<dbReference type="Gene3D" id="3.30.160.20">
    <property type="match status" value="1"/>
</dbReference>
<dbReference type="InterPro" id="IPR000999">
    <property type="entry name" value="RNase_III_dom"/>
</dbReference>
<dbReference type="Pfam" id="PF00271">
    <property type="entry name" value="Helicase_C"/>
    <property type="match status" value="1"/>
</dbReference>
<feature type="domain" description="Helicase C-terminal" evidence="26">
    <location>
        <begin position="981"/>
        <end position="1149"/>
    </location>
</feature>
<dbReference type="GO" id="GO:0005737">
    <property type="term" value="C:cytoplasm"/>
    <property type="evidence" value="ECO:0007669"/>
    <property type="project" value="UniProtKB-SubCell"/>
</dbReference>
<keyword evidence="15" id="KW-0067">ATP-binding</keyword>
<dbReference type="EC" id="3.1.26.3" evidence="5"/>
<dbReference type="InterPro" id="IPR044441">
    <property type="entry name" value="DICER_DSRM"/>
</dbReference>
<dbReference type="CDD" id="cd02843">
    <property type="entry name" value="PAZ_dicer_like"/>
    <property type="match status" value="1"/>
</dbReference>
<evidence type="ECO:0000256" key="11">
    <source>
        <dbReference type="ARBA" id="ARBA00022741"/>
    </source>
</evidence>
<evidence type="ECO:0000256" key="10">
    <source>
        <dbReference type="ARBA" id="ARBA00022737"/>
    </source>
</evidence>
<dbReference type="SMART" id="SM00535">
    <property type="entry name" value="RIBOc"/>
    <property type="match status" value="2"/>
</dbReference>
<keyword evidence="12" id="KW-0255">Endonuclease</keyword>
<dbReference type="CDD" id="cd10843">
    <property type="entry name" value="DSRM_DICER"/>
    <property type="match status" value="1"/>
</dbReference>
<dbReference type="FunFam" id="2.170.260.10:FF:000002">
    <property type="entry name" value="Putative Endoribonuclease Dicer"/>
    <property type="match status" value="1"/>
</dbReference>
<feature type="domain" description="DRBM" evidence="23">
    <location>
        <begin position="2862"/>
        <end position="2884"/>
    </location>
</feature>
<feature type="domain" description="RNase III" evidence="24">
    <location>
        <begin position="2636"/>
        <end position="2794"/>
    </location>
</feature>
<evidence type="ECO:0000256" key="20">
    <source>
        <dbReference type="ARBA" id="ARBA00035116"/>
    </source>
</evidence>
<evidence type="ECO:0000256" key="19">
    <source>
        <dbReference type="ARBA" id="ARBA00023211"/>
    </source>
</evidence>
<evidence type="ECO:0000256" key="17">
    <source>
        <dbReference type="ARBA" id="ARBA00022884"/>
    </source>
</evidence>
<dbReference type="Pfam" id="PF02170">
    <property type="entry name" value="PAZ"/>
    <property type="match status" value="1"/>
</dbReference>
<keyword evidence="16" id="KW-0460">Magnesium</keyword>
<comment type="subcellular location">
    <subcellularLocation>
        <location evidence="4">Cytoplasm</location>
    </subcellularLocation>
</comment>
<dbReference type="GO" id="GO:0004525">
    <property type="term" value="F:ribonuclease III activity"/>
    <property type="evidence" value="ECO:0007669"/>
    <property type="project" value="UniProtKB-EC"/>
</dbReference>
<dbReference type="PROSITE" id="PS50821">
    <property type="entry name" value="PAZ"/>
    <property type="match status" value="1"/>
</dbReference>
<dbReference type="SMART" id="SM00949">
    <property type="entry name" value="PAZ"/>
    <property type="match status" value="1"/>
</dbReference>
<dbReference type="GO" id="GO:0016441">
    <property type="term" value="P:post-transcriptional gene silencing"/>
    <property type="evidence" value="ECO:0007669"/>
    <property type="project" value="UniProtKB-ARBA"/>
</dbReference>
<evidence type="ECO:0000259" key="26">
    <source>
        <dbReference type="PROSITE" id="PS51194"/>
    </source>
</evidence>
<gene>
    <name evidence="29" type="primary">LOC108682204</name>
</gene>
<keyword evidence="18" id="KW-0943">RNA-mediated gene silencing</keyword>
<dbReference type="Gene3D" id="1.10.1520.10">
    <property type="entry name" value="Ribonuclease III domain"/>
    <property type="match status" value="2"/>
</dbReference>
<evidence type="ECO:0000259" key="25">
    <source>
        <dbReference type="PROSITE" id="PS50821"/>
    </source>
</evidence>
<comment type="similarity">
    <text evidence="20">Belongs to the helicase family. Dicer subfamily.</text>
</comment>
<evidence type="ECO:0000256" key="5">
    <source>
        <dbReference type="ARBA" id="ARBA00012177"/>
    </source>
</evidence>
<keyword evidence="28" id="KW-1185">Reference proteome</keyword>
<feature type="region of interest" description="Disordered" evidence="22">
    <location>
        <begin position="2084"/>
        <end position="2128"/>
    </location>
</feature>
<feature type="region of interest" description="Disordered" evidence="22">
    <location>
        <begin position="395"/>
        <end position="421"/>
    </location>
</feature>
<dbReference type="Pfam" id="PF20932">
    <property type="entry name" value="Dicer_dsRBD"/>
    <property type="match status" value="1"/>
</dbReference>
<feature type="compositionally biased region" description="Acidic residues" evidence="22">
    <location>
        <begin position="2084"/>
        <end position="2100"/>
    </location>
</feature>
<feature type="domain" description="Dicer dsRNA-binding fold" evidence="27">
    <location>
        <begin position="1238"/>
        <end position="1369"/>
    </location>
</feature>
<dbReference type="GO" id="GO:0003723">
    <property type="term" value="F:RNA binding"/>
    <property type="evidence" value="ECO:0007669"/>
    <property type="project" value="UniProtKB-UniRule"/>
</dbReference>
<dbReference type="InterPro" id="IPR014720">
    <property type="entry name" value="dsRBD_dom"/>
</dbReference>
<dbReference type="PROSITE" id="PS51327">
    <property type="entry name" value="DICER_DSRBF"/>
    <property type="match status" value="1"/>
</dbReference>
<dbReference type="FunFam" id="3.30.160.20:FF:000015">
    <property type="entry name" value="endoribonuclease Dicer"/>
    <property type="match status" value="1"/>
</dbReference>
<evidence type="ECO:0000256" key="16">
    <source>
        <dbReference type="ARBA" id="ARBA00022842"/>
    </source>
</evidence>
<protein>
    <recommendedName>
        <fullName evidence="5">ribonuclease III</fullName>
        <ecNumber evidence="5">3.1.26.3</ecNumber>
    </recommendedName>
</protein>
<dbReference type="GeneID" id="108682204"/>
<feature type="domain" description="PAZ" evidence="25">
    <location>
        <begin position="1676"/>
        <end position="1806"/>
    </location>
</feature>
<dbReference type="InterPro" id="IPR001650">
    <property type="entry name" value="Helicase_C-like"/>
</dbReference>
<dbReference type="CTD" id="42693"/>
<feature type="region of interest" description="Disordered" evidence="22">
    <location>
        <begin position="1997"/>
        <end position="2042"/>
    </location>
</feature>
<sequence length="2894" mass="321054">MNRIQPDNVHSSIFTPCENQVELLWSCLQQNTVSILSSNSTKIFLASSLCKELHHLAATTAAHQSGERSPEAEEPRAVFLGNSFSCLQLLSESVRQNTSLNVSLIPEHLEELQAWDDETWFNKCAESQVLMATCGVATAFPEHLQLSSASLLFLADAQVCLTDEAFRKLVWSAPSRCRVVGCTPPLLSPLTSPASSTTPPHLLHCFIRRLTHATRCNVTTASDIAAVIGTESRAKEWVVACSSPPPVMADSPEGNIRQLLAQARCFLDNHRYDPVEVYGEEYREFCTGVPDPKKQPLAIFENFESVLNDLGLWCSDRAALYALVEIEKMKKKTAYDRHYLLLCMVFTVLTRIRIVIEDCFSEFSELDQILQFSTPKVLRLISILRRIRPIHFVDPRNRNKQSTEESGPDASAGGSDNQNLPKEEVCRSCGRMLADPDDVNVSMTPVNPGSHSVVVETKLENYNLDHIVPDASITEVTDDDIKRLQKQGWFNECDEGQKNTGVSLDLPDGCDFKPDACDSSQGVEYSTNDHDVNDGQMNVNLKNLMNKHVKFRDVDLESVSSFQSCSDLPSNSSLEEGKSQLSPKINGFRPDEDLCNMCDDLKINDSENCDCCDDGELKLTRQVLIEGCDVPSLSVDGLVQHGADSLCAAAHSDTKTQPKTAFATGFNQAAGSHNAKFHSDHEENNSNCTSSCAAVSPQLDEENSGRDTPEIFSSCQGSPMKVPAITGAATSLSLSNSTSSLISKLGRKPLHCDSIMAVNDSTNESQCDAANDANMSNNREHSNHATHATSCDHVSSSISTDSIGKEGPQKNLLESSNKLQIDASAGQILAPDSSLESSDCCLFPNVANSASNEFNQNSITQSASGVNENAACSEKEIDVYSSETTTEMQEQGKTENFNSEIEIIANSVVADSTSAKELCASCLHSKETNASCTRNGENQSSVTASKSQVNGVVTSAFPTQGRGGKKRRAEMEVKEKVKVHNPDDPDSVCGLVFVRSSTTAKMLYRLFKELSDIGGDFAWIFPQFTVEVGSDWKSNGTIPDEKTLENERKKQEEVLRRFRHLECNMLVATRVLEEGIDVPNCTLVVRFDPALSFQSYVQSCGRARSSPWSHLFHLADADAADNLVSHLATYCTYKKVILENCSKQLGDAVTLSPYNKPAFSSDPLENETQVETTSFEAVSAAPHLLNPENAHVSPSLITATNDLVPPRHYSPDVLHPLHSNECRPYCTATGTVLRLSAAMQLLNKYCAKLPSDTFTRLTVQWQIHTKPSATQDNPPAPQESTAFNESSSGINAVTSDQDQNLVTATDGILYCCSLALPINSPLKDIIVGPWQPSPVLAKHCAAFTACVALHQLGELDDQLLPVGKESIQLDQHLCPPPPSDLDPDTFPRPGTTKRRQYYYKKVAACLTKGATLGEVETTAIQSKETVKFASEVEANMSTLNPEQTVVEKSENTDATVVPPSLSCENLKICTERASSCTANESKITEHEKHCGSNDTDEFKLASEITATNCNVDSTEGVPSDNPLPRPSVVLRLYSISMVLRCAIPDQQNTRGRRIYRPELSPRDFGILTTEHIPQTSAFPVFTRSGEVLVNLNLISTSVECDALKLTDEQLKQLNMFHQFTFSHVLRLEKYPIKFDPLKANASYFVVPLIRVPGKTSVDWQFVESIGKAGDLKPSAPSDEDRRNFTFKKELYEDAVVMPWYRNHDQPQYFYVAEICEHLNPQSDFPDAGFETFEKYYWTKYGLQVSNLRQPLLDVDHTSARLNLLTPRHVNRKGVALPTTSEETKRAKRESLQQKQILVPELCSIHPFPASLWRKAVCLPTVLYRINALLLADELRVIVAQEIGLGRPTLPPDHVWPALDFGWTLADVFKKTSEGDECGQKPPIGVAELHDLAQEKVRPRGSTKSEDDELSLIDEEYEKKKGRRRRHGELEIGTWSNEMALAEQEMAADAEDEDLDELEVFDPNEDLPDNLTILDCGVAEDDIEGELGADWGTGLKERKAKARTGVSSTRKKTAAKATSRPRDSDAYVDNDGNGSTGIFRVGSPSNFEYDDNFDFNDNCYKGDKFSGGEGADSYSNYDEDDDDFDDYWDDYEASSDEESVTEEIKSAAAANDWSTKPKKRHEDEEQHNDQDELDLFMGEINPQEIAEAETEFCKVIEDKKLEMLHSDSFVGENDELLFEKAKRKNLAESNIPPAALGSLVENFDVSCAEYNEEIDIDEADESFVIGSDVNLLPPCTKSINTKASDTNFGLDYSSLNQSATLENMMVSHVKKESTLYPVGEDKQLFSFDFQPDLSGLYGPSPSVILQALTMSNANDGVNLERLETIGDSYLKYAITTYLYCMFPQQHEGKLSYLRSKQVSNLNLYRLGKYKGLGDCMVATKFEPHDNWLPPSYYVPRELEEALIASGIPSGHWNMAELPNLHELSSEQIRLMVLDRTRLLKNADASDEAVSHFWPPGSDKVDMRRPEELPIFIPYNLLTQHSIPDKSIADSVEALIGAYLTTCGPKGALLFMSWLGIKVLPTKSSFDEASGREKFTFSQVGLPASPLHVPQLITPANLSYTCWTTNEARKDVQSCQLDSQTQICSLNAECSTDAVNTSANFSADEMAKPPLFGCSSQDRYPVQLFDHYRDLDLLLTDYDEFERTINYTFIDRAYLLQAFTHASFCRNRLTDCYQRLEFLGDAVLDYLITRHLYEDCRHHSPGALTDLRSALVNNTIFATLAVKHSFHKYFRHFSPGLDSVIRDFVKDQEANEHKINEEYYLLEGETEADIVEDIEVPKALGDVFESVAGAIFLDSGCSLDAVWGSYYPIMKAAIDQFTAVVPKSPIRELLEMEPETAKFGRPERLVDGKVRVSVEIFGKGSFCGVGRNYRIAKSTAAKRALRHLRHNQLPACVTSP</sequence>
<evidence type="ECO:0000256" key="6">
    <source>
        <dbReference type="ARBA" id="ARBA00022490"/>
    </source>
</evidence>
<dbReference type="Gene3D" id="3.40.50.300">
    <property type="entry name" value="P-loop containing nucleotide triphosphate hydrolases"/>
    <property type="match status" value="1"/>
</dbReference>
<feature type="compositionally biased region" description="Polar residues" evidence="22">
    <location>
        <begin position="785"/>
        <end position="802"/>
    </location>
</feature>
<feature type="domain" description="RNase III" evidence="24">
    <location>
        <begin position="2302"/>
        <end position="2502"/>
    </location>
</feature>
<dbReference type="InterPro" id="IPR038248">
    <property type="entry name" value="Dicer_dimer_sf"/>
</dbReference>
<dbReference type="Gene3D" id="3.30.160.380">
    <property type="entry name" value="Dicer dimerisation domain"/>
    <property type="match status" value="1"/>
</dbReference>
<keyword evidence="9" id="KW-0479">Metal-binding</keyword>
<dbReference type="FunFam" id="1.10.1520.10:FF:000005">
    <property type="entry name" value="Putative endoribonuclease dicer"/>
    <property type="match status" value="1"/>
</dbReference>
<evidence type="ECO:0000256" key="9">
    <source>
        <dbReference type="ARBA" id="ARBA00022723"/>
    </source>
</evidence>
<dbReference type="OrthoDB" id="2392202at2759"/>
<dbReference type="GO" id="GO:0070578">
    <property type="term" value="C:RISC-loading complex"/>
    <property type="evidence" value="ECO:0007669"/>
    <property type="project" value="TreeGrafter"/>
</dbReference>
<dbReference type="InterPro" id="IPR005034">
    <property type="entry name" value="Dicer_dimerisation"/>
</dbReference>
<comment type="catalytic activity">
    <reaction evidence="1">
        <text>Endonucleolytic cleavage to 5'-phosphomonoester.</text>
        <dbReference type="EC" id="3.1.26.3"/>
    </reaction>
</comment>
<accession>A0A8B7PN95</accession>
<dbReference type="SUPFAM" id="SSF52540">
    <property type="entry name" value="P-loop containing nucleoside triphosphate hydrolases"/>
    <property type="match status" value="1"/>
</dbReference>
<dbReference type="InterPro" id="IPR036389">
    <property type="entry name" value="RNase_III_sf"/>
</dbReference>
<keyword evidence="10" id="KW-0677">Repeat</keyword>
<evidence type="ECO:0000256" key="1">
    <source>
        <dbReference type="ARBA" id="ARBA00000109"/>
    </source>
</evidence>
<dbReference type="PROSITE" id="PS50142">
    <property type="entry name" value="RNASE_3_2"/>
    <property type="match status" value="2"/>
</dbReference>
<dbReference type="SUPFAM" id="SSF69065">
    <property type="entry name" value="RNase III domain-like"/>
    <property type="match status" value="2"/>
</dbReference>
<name>A0A8B7PN95_HYAAZ</name>
<dbReference type="PROSITE" id="PS51194">
    <property type="entry name" value="HELICASE_CTER"/>
    <property type="match status" value="1"/>
</dbReference>
<dbReference type="InterPro" id="IPR036085">
    <property type="entry name" value="PAZ_dom_sf"/>
</dbReference>
<dbReference type="GO" id="GO:0046872">
    <property type="term" value="F:metal ion binding"/>
    <property type="evidence" value="ECO:0007669"/>
    <property type="project" value="UniProtKB-KW"/>
</dbReference>
<keyword evidence="6" id="KW-0963">Cytoplasm</keyword>
<evidence type="ECO:0000256" key="14">
    <source>
        <dbReference type="ARBA" id="ARBA00022806"/>
    </source>
</evidence>